<dbReference type="eggNOG" id="COG0621">
    <property type="taxonomic scope" value="Bacteria"/>
</dbReference>
<dbReference type="InterPro" id="IPR006638">
    <property type="entry name" value="Elp3/MiaA/NifB-like_rSAM"/>
</dbReference>
<dbReference type="InterPro" id="IPR005840">
    <property type="entry name" value="Ribosomal_uS12_MeSTrfase_RimO"/>
</dbReference>
<dbReference type="InterPro" id="IPR038135">
    <property type="entry name" value="Methylthiotransferase_N_sf"/>
</dbReference>
<dbReference type="PANTHER" id="PTHR43837:SF1">
    <property type="entry name" value="RIBOSOMAL PROTEIN US12 METHYLTHIOTRANSFERASE RIMO"/>
    <property type="match status" value="1"/>
</dbReference>
<organism evidence="11 12">
    <name type="scientific">Zymomonas mobilis subsp. pomaceae (strain ATCC 29192 / DSM 22645 / JCM 10191 / CCUG 17912 / NBRC 13757 / NCIMB 11200 / NRRL B-4491 / Barker I)</name>
    <dbReference type="NCBI Taxonomy" id="579138"/>
    <lineage>
        <taxon>Bacteria</taxon>
        <taxon>Pseudomonadati</taxon>
        <taxon>Pseudomonadota</taxon>
        <taxon>Alphaproteobacteria</taxon>
        <taxon>Sphingomonadales</taxon>
        <taxon>Zymomonadaceae</taxon>
        <taxon>Zymomonas</taxon>
    </lineage>
</organism>
<dbReference type="HOGENOM" id="CLU_018697_1_1_5"/>
<evidence type="ECO:0000256" key="2">
    <source>
        <dbReference type="ARBA" id="ARBA00022485"/>
    </source>
</evidence>
<dbReference type="InterPro" id="IPR058240">
    <property type="entry name" value="rSAM_sf"/>
</dbReference>
<dbReference type="Pfam" id="PF00919">
    <property type="entry name" value="UPF0004"/>
    <property type="match status" value="1"/>
</dbReference>
<dbReference type="SFLD" id="SFLDG01061">
    <property type="entry name" value="methylthiotransferase"/>
    <property type="match status" value="1"/>
</dbReference>
<dbReference type="KEGG" id="zmp:Zymop_0215"/>
<evidence type="ECO:0000259" key="10">
    <source>
        <dbReference type="PROSITE" id="PS51918"/>
    </source>
</evidence>
<proteinExistence type="predicted"/>
<dbReference type="CDD" id="cd01335">
    <property type="entry name" value="Radical_SAM"/>
    <property type="match status" value="1"/>
</dbReference>
<accession>F8EU38</accession>
<dbReference type="InterPro" id="IPR007197">
    <property type="entry name" value="rSAM"/>
</dbReference>
<dbReference type="NCBIfam" id="TIGR00089">
    <property type="entry name" value="MiaB/RimO family radical SAM methylthiotransferase"/>
    <property type="match status" value="1"/>
</dbReference>
<evidence type="ECO:0000256" key="8">
    <source>
        <dbReference type="ARBA" id="ARBA00023014"/>
    </source>
</evidence>
<protein>
    <submittedName>
        <fullName evidence="11">MiaB-like tRNA modifying enzyme</fullName>
    </submittedName>
</protein>
<comment type="cofactor">
    <cofactor evidence="1">
        <name>[4Fe-4S] cluster</name>
        <dbReference type="ChEBI" id="CHEBI:49883"/>
    </cofactor>
</comment>
<dbReference type="Gene3D" id="3.80.30.20">
    <property type="entry name" value="tm_1862 like domain"/>
    <property type="match status" value="1"/>
</dbReference>
<dbReference type="InterPro" id="IPR013848">
    <property type="entry name" value="Methylthiotransferase_N"/>
</dbReference>
<evidence type="ECO:0000259" key="9">
    <source>
        <dbReference type="PROSITE" id="PS51449"/>
    </source>
</evidence>
<dbReference type="Pfam" id="PF04055">
    <property type="entry name" value="Radical_SAM"/>
    <property type="match status" value="1"/>
</dbReference>
<dbReference type="InterPro" id="IPR020612">
    <property type="entry name" value="Methylthiotransferase_CS"/>
</dbReference>
<dbReference type="GO" id="GO:0006400">
    <property type="term" value="P:tRNA modification"/>
    <property type="evidence" value="ECO:0007669"/>
    <property type="project" value="InterPro"/>
</dbReference>
<sequence>MSKPDIITLGCRLNIAESESIRQSLINKESSQDLIVINSCAVTSRAVAQTRQAIRRARRERPDARIVVTGCAAQIDPEIFAKMPEVSRVIGNIEKHQIQSFAFSDQQSDEDRVQVADINSLKETAPHLITAFSEHSRAFLEIQNGCDHNCSFCIIPQGRGRNRSASREEIIRCAERLVEAGHQELVLTGVDLTSYGDDLSEQDTLAHLIDHLLTQIKALKRIRLSSLDPNGVDDYLFELITGDERIMPHVHLSLQAGDDLILKRMRRRHTRAQSIELVSRLKAKRPQIVIGADLIAGFPTEDEQMAKNSLQLIEDCDIVFGHIFPYSPRQGTPAARMPQVHTAFIKERAGKLREAAAKQQQLWLQSLIGSHQSVLLEGDGYRGHTPQFAPIRLAEPVTEGGIVEIAVTSADKDGLIGKKL</sequence>
<dbReference type="PATRIC" id="fig|579138.3.peg.229"/>
<evidence type="ECO:0000256" key="7">
    <source>
        <dbReference type="ARBA" id="ARBA00023004"/>
    </source>
</evidence>
<dbReference type="InterPro" id="IPR023404">
    <property type="entry name" value="rSAM_horseshoe"/>
</dbReference>
<keyword evidence="2" id="KW-0004">4Fe-4S</keyword>
<evidence type="ECO:0000256" key="3">
    <source>
        <dbReference type="ARBA" id="ARBA00022490"/>
    </source>
</evidence>
<dbReference type="GO" id="GO:0051539">
    <property type="term" value="F:4 iron, 4 sulfur cluster binding"/>
    <property type="evidence" value="ECO:0007669"/>
    <property type="project" value="UniProtKB-KW"/>
</dbReference>
<keyword evidence="8" id="KW-0411">Iron-sulfur</keyword>
<feature type="domain" description="MTTase N-terminal" evidence="9">
    <location>
        <begin position="2"/>
        <end position="107"/>
    </location>
</feature>
<evidence type="ECO:0000256" key="5">
    <source>
        <dbReference type="ARBA" id="ARBA00022691"/>
    </source>
</evidence>
<feature type="domain" description="Radical SAM core" evidence="10">
    <location>
        <begin position="132"/>
        <end position="365"/>
    </location>
</feature>
<dbReference type="PROSITE" id="PS51449">
    <property type="entry name" value="MTTASE_N"/>
    <property type="match status" value="1"/>
</dbReference>
<dbReference type="NCBIfam" id="TIGR01579">
    <property type="entry name" value="MiaB-like-C"/>
    <property type="match status" value="1"/>
</dbReference>
<evidence type="ECO:0000256" key="6">
    <source>
        <dbReference type="ARBA" id="ARBA00022723"/>
    </source>
</evidence>
<gene>
    <name evidence="11" type="ordered locus">Zymop_0215</name>
</gene>
<dbReference type="InterPro" id="IPR006467">
    <property type="entry name" value="MiaB-like_bact"/>
</dbReference>
<keyword evidence="7" id="KW-0408">Iron</keyword>
<dbReference type="SUPFAM" id="SSF102114">
    <property type="entry name" value="Radical SAM enzymes"/>
    <property type="match status" value="1"/>
</dbReference>
<dbReference type="AlphaFoldDB" id="F8EU38"/>
<dbReference type="PROSITE" id="PS01278">
    <property type="entry name" value="MTTASE_RADICAL"/>
    <property type="match status" value="1"/>
</dbReference>
<dbReference type="PROSITE" id="PS51918">
    <property type="entry name" value="RADICAL_SAM"/>
    <property type="match status" value="1"/>
</dbReference>
<dbReference type="InterPro" id="IPR005839">
    <property type="entry name" value="Methylthiotransferase"/>
</dbReference>
<dbReference type="STRING" id="579138.Zymop_0215"/>
<evidence type="ECO:0000313" key="12">
    <source>
        <dbReference type="Proteomes" id="UP000000491"/>
    </source>
</evidence>
<dbReference type="SFLD" id="SFLDS00029">
    <property type="entry name" value="Radical_SAM"/>
    <property type="match status" value="1"/>
</dbReference>
<dbReference type="Gene3D" id="3.40.50.12160">
    <property type="entry name" value="Methylthiotransferase, N-terminal domain"/>
    <property type="match status" value="1"/>
</dbReference>
<keyword evidence="6" id="KW-0479">Metal-binding</keyword>
<evidence type="ECO:0000256" key="4">
    <source>
        <dbReference type="ARBA" id="ARBA00022679"/>
    </source>
</evidence>
<keyword evidence="3" id="KW-0963">Cytoplasm</keyword>
<name>F8EU38_ZYMMT</name>
<dbReference type="SMART" id="SM00729">
    <property type="entry name" value="Elp3"/>
    <property type="match status" value="1"/>
</dbReference>
<dbReference type="PANTHER" id="PTHR43837">
    <property type="entry name" value="RIBOSOMAL PROTEIN S12 METHYLTHIOTRANSFERASE RIMO"/>
    <property type="match status" value="1"/>
</dbReference>
<dbReference type="RefSeq" id="WP_013933518.1">
    <property type="nucleotide sequence ID" value="NC_015709.1"/>
</dbReference>
<dbReference type="GO" id="GO:0046872">
    <property type="term" value="F:metal ion binding"/>
    <property type="evidence" value="ECO:0007669"/>
    <property type="project" value="UniProtKB-KW"/>
</dbReference>
<dbReference type="EMBL" id="CP002865">
    <property type="protein sequence ID" value="AEI37118.1"/>
    <property type="molecule type" value="Genomic_DNA"/>
</dbReference>
<dbReference type="GO" id="GO:0005829">
    <property type="term" value="C:cytosol"/>
    <property type="evidence" value="ECO:0007669"/>
    <property type="project" value="TreeGrafter"/>
</dbReference>
<dbReference type="SFLD" id="SFLDG01082">
    <property type="entry name" value="B12-binding_domain_containing"/>
    <property type="match status" value="1"/>
</dbReference>
<evidence type="ECO:0000256" key="1">
    <source>
        <dbReference type="ARBA" id="ARBA00001966"/>
    </source>
</evidence>
<dbReference type="GO" id="GO:0035599">
    <property type="term" value="F:aspartic acid methylthiotransferase activity"/>
    <property type="evidence" value="ECO:0007669"/>
    <property type="project" value="TreeGrafter"/>
</dbReference>
<keyword evidence="5" id="KW-0949">S-adenosyl-L-methionine</keyword>
<evidence type="ECO:0000313" key="11">
    <source>
        <dbReference type="EMBL" id="AEI37118.1"/>
    </source>
</evidence>
<dbReference type="Proteomes" id="UP000000491">
    <property type="component" value="Chromosome"/>
</dbReference>
<reference evidence="11 12" key="1">
    <citation type="journal article" date="2011" name="J. Bacteriol.">
        <title>Genome sequence of the ethanol-producing Zymomonas mobilis subsp. pomaceae lectotype strain ATCC 29192.</title>
        <authorList>
            <person name="Kouvelis V.N."/>
            <person name="Davenport K.W."/>
            <person name="Brettin T.S."/>
            <person name="Bruce D."/>
            <person name="Detter C."/>
            <person name="Han C.S."/>
            <person name="Nolan M."/>
            <person name="Tapia R."/>
            <person name="Damoulaki A."/>
            <person name="Kyrpides N.C."/>
            <person name="Typas M.A."/>
            <person name="Pappas K.M."/>
        </authorList>
    </citation>
    <scope>NUCLEOTIDE SEQUENCE [LARGE SCALE GENOMIC DNA]</scope>
    <source>
        <strain evidence="12">ATCC 29192 / DSM 22645 / JCM 10191 / CCUG 17912 / NBRC 13757 / NCIMB 11200 / NRRL B-4491 / Barker I</strain>
    </source>
</reference>
<keyword evidence="4" id="KW-0808">Transferase</keyword>